<dbReference type="AlphaFoldDB" id="A0A8A7KJQ7"/>
<dbReference type="EMBL" id="CP046640">
    <property type="protein sequence ID" value="QTL99839.1"/>
    <property type="molecule type" value="Genomic_DNA"/>
</dbReference>
<evidence type="ECO:0000313" key="1">
    <source>
        <dbReference type="EMBL" id="QTL99839.1"/>
    </source>
</evidence>
<dbReference type="KEGG" id="ifn:GM661_18700"/>
<proteinExistence type="predicted"/>
<name>A0A8A7KJQ7_9FIRM</name>
<sequence length="46" mass="5518">MEKNQEQLERVKENAARYPYSEIVLQVHHGQITKMETKIKENFSNK</sequence>
<gene>
    <name evidence="1" type="ORF">GM661_18700</name>
</gene>
<reference evidence="1" key="1">
    <citation type="submission" date="2019-12" db="EMBL/GenBank/DDBJ databases">
        <authorList>
            <person name="zhang j."/>
            <person name="sun C.M."/>
        </authorList>
    </citation>
    <scope>NUCLEOTIDE SEQUENCE</scope>
    <source>
        <strain evidence="1">NS-1</strain>
    </source>
</reference>
<dbReference type="RefSeq" id="WP_230868162.1">
    <property type="nucleotide sequence ID" value="NZ_CP046640.1"/>
</dbReference>
<accession>A0A8A7KJQ7</accession>
<organism evidence="1 2">
    <name type="scientific">Iocasia fonsfrigidae</name>
    <dbReference type="NCBI Taxonomy" id="2682810"/>
    <lineage>
        <taxon>Bacteria</taxon>
        <taxon>Bacillati</taxon>
        <taxon>Bacillota</taxon>
        <taxon>Clostridia</taxon>
        <taxon>Halanaerobiales</taxon>
        <taxon>Halanaerobiaceae</taxon>
        <taxon>Iocasia</taxon>
    </lineage>
</organism>
<dbReference type="Proteomes" id="UP000665020">
    <property type="component" value="Chromosome"/>
</dbReference>
<protein>
    <submittedName>
        <fullName evidence="1">Uncharacterized protein</fullName>
    </submittedName>
</protein>
<keyword evidence="2" id="KW-1185">Reference proteome</keyword>
<evidence type="ECO:0000313" key="2">
    <source>
        <dbReference type="Proteomes" id="UP000665020"/>
    </source>
</evidence>